<dbReference type="GO" id="GO:0032979">
    <property type="term" value="P:protein insertion into mitochondrial inner membrane from matrix"/>
    <property type="evidence" value="ECO:0007669"/>
    <property type="project" value="TreeGrafter"/>
</dbReference>
<dbReference type="PANTHER" id="PTHR13333">
    <property type="entry name" value="M-AAA PROTEASE-INTERACTING PROTEIN 1, MITOCHONDRIAL"/>
    <property type="match status" value="1"/>
</dbReference>
<dbReference type="Proteomes" id="UP000625711">
    <property type="component" value="Unassembled WGS sequence"/>
</dbReference>
<dbReference type="AlphaFoldDB" id="A0A834IL23"/>
<accession>A0A834IL23</accession>
<sequence length="242" mass="27939">MLVTVNEILINSISAEQRTSYATKQGILYNETFKRRYSDKNPHNNKIPPLMTFPHLIWPSTFNVFQSFLLTTFIIKPFYDAEFKIADFVKGSKKALEVISHKLSDGDVNSLEGLVTSDVIPKLQSTVKLLTLTQRELLSVNAEDIYFAFPYQIGMIFKDEDKENQKRFVEITMVFHTLKGLADMRKAGEEIPINAGMIPQYQSKMFICNYRFIKEFTKGVESDWTVNLLNHFQQGDDEGWDV</sequence>
<reference evidence="1" key="1">
    <citation type="submission" date="2020-08" db="EMBL/GenBank/DDBJ databases">
        <title>Genome sequencing and assembly of the red palm weevil Rhynchophorus ferrugineus.</title>
        <authorList>
            <person name="Dias G.B."/>
            <person name="Bergman C.M."/>
            <person name="Manee M."/>
        </authorList>
    </citation>
    <scope>NUCLEOTIDE SEQUENCE</scope>
    <source>
        <strain evidence="1">AA-2017</strain>
        <tissue evidence="1">Whole larva</tissue>
    </source>
</reference>
<dbReference type="GO" id="GO:0043022">
    <property type="term" value="F:ribosome binding"/>
    <property type="evidence" value="ECO:0007669"/>
    <property type="project" value="TreeGrafter"/>
</dbReference>
<evidence type="ECO:0000313" key="2">
    <source>
        <dbReference type="Proteomes" id="UP000625711"/>
    </source>
</evidence>
<comment type="caution">
    <text evidence="1">The sequence shown here is derived from an EMBL/GenBank/DDBJ whole genome shotgun (WGS) entry which is preliminary data.</text>
</comment>
<gene>
    <name evidence="1" type="ORF">GWI33_006846</name>
</gene>
<dbReference type="PANTHER" id="PTHR13333:SF5">
    <property type="entry name" value="M-AAA PROTEASE-INTERACTING PROTEIN 1, MITOCHONDRIAL"/>
    <property type="match status" value="1"/>
</dbReference>
<evidence type="ECO:0000313" key="1">
    <source>
        <dbReference type="EMBL" id="KAF7279685.1"/>
    </source>
</evidence>
<dbReference type="OrthoDB" id="7249367at2759"/>
<proteinExistence type="predicted"/>
<organism evidence="1 2">
    <name type="scientific">Rhynchophorus ferrugineus</name>
    <name type="common">Red palm weevil</name>
    <name type="synonym">Curculio ferrugineus</name>
    <dbReference type="NCBI Taxonomy" id="354439"/>
    <lineage>
        <taxon>Eukaryota</taxon>
        <taxon>Metazoa</taxon>
        <taxon>Ecdysozoa</taxon>
        <taxon>Arthropoda</taxon>
        <taxon>Hexapoda</taxon>
        <taxon>Insecta</taxon>
        <taxon>Pterygota</taxon>
        <taxon>Neoptera</taxon>
        <taxon>Endopterygota</taxon>
        <taxon>Coleoptera</taxon>
        <taxon>Polyphaga</taxon>
        <taxon>Cucujiformia</taxon>
        <taxon>Curculionidae</taxon>
        <taxon>Dryophthorinae</taxon>
        <taxon>Rhynchophorus</taxon>
    </lineage>
</organism>
<dbReference type="GO" id="GO:0005743">
    <property type="term" value="C:mitochondrial inner membrane"/>
    <property type="evidence" value="ECO:0007669"/>
    <property type="project" value="TreeGrafter"/>
</dbReference>
<name>A0A834IL23_RHYFE</name>
<protein>
    <recommendedName>
        <fullName evidence="3">Juvenile hormone esterase binding protein</fullName>
    </recommendedName>
</protein>
<dbReference type="EMBL" id="JAACXV010000346">
    <property type="protein sequence ID" value="KAF7279685.1"/>
    <property type="molecule type" value="Genomic_DNA"/>
</dbReference>
<evidence type="ECO:0008006" key="3">
    <source>
        <dbReference type="Google" id="ProtNLM"/>
    </source>
</evidence>
<keyword evidence="2" id="KW-1185">Reference proteome</keyword>